<feature type="domain" description="RNA polymerase sigma factor 70 region 4 type 2" evidence="6">
    <location>
        <begin position="125"/>
        <end position="170"/>
    </location>
</feature>
<dbReference type="InterPro" id="IPR014284">
    <property type="entry name" value="RNA_pol_sigma-70_dom"/>
</dbReference>
<sequence>MGQLKNEELDIQRLTAGDVTAFNRLYERYHKAVHGNILKLVKAPETAKEVLQDVFLALWQNRFKFEGKDSVAGWLFVVSYNKSLKVLRQKLNESVAYVAEYAIEPVDDSDNIAADEERYLLQMDLLDEAVAVLPARKKEVFTLCRYEGRSKEDVAKMLGISPQSVTDYLKQSNAAIKEYVGQHYPKYAHSMLGFFFFMIS</sequence>
<dbReference type="Pfam" id="PF08281">
    <property type="entry name" value="Sigma70_r4_2"/>
    <property type="match status" value="1"/>
</dbReference>
<dbReference type="PANTHER" id="PTHR43133">
    <property type="entry name" value="RNA POLYMERASE ECF-TYPE SIGMA FACTO"/>
    <property type="match status" value="1"/>
</dbReference>
<evidence type="ECO:0000256" key="3">
    <source>
        <dbReference type="ARBA" id="ARBA00023082"/>
    </source>
</evidence>
<dbReference type="InterPro" id="IPR036388">
    <property type="entry name" value="WH-like_DNA-bd_sf"/>
</dbReference>
<accession>A0A2S9J270</accession>
<proteinExistence type="inferred from homology"/>
<protein>
    <submittedName>
        <fullName evidence="7">RNA polymerase subunit sigma-24</fullName>
    </submittedName>
</protein>
<evidence type="ECO:0000313" key="8">
    <source>
        <dbReference type="Proteomes" id="UP000239711"/>
    </source>
</evidence>
<organism evidence="7 8">
    <name type="scientific">Sphingobacterium haloxyli</name>
    <dbReference type="NCBI Taxonomy" id="2100533"/>
    <lineage>
        <taxon>Bacteria</taxon>
        <taxon>Pseudomonadati</taxon>
        <taxon>Bacteroidota</taxon>
        <taxon>Sphingobacteriia</taxon>
        <taxon>Sphingobacteriales</taxon>
        <taxon>Sphingobacteriaceae</taxon>
        <taxon>Sphingobacterium</taxon>
    </lineage>
</organism>
<dbReference type="AlphaFoldDB" id="A0A2S9J270"/>
<keyword evidence="8" id="KW-1185">Reference proteome</keyword>
<reference evidence="7 8" key="1">
    <citation type="submission" date="2018-02" db="EMBL/GenBank/DDBJ databases">
        <title>The draft genome of Sphingobacterium sp. 5JN-11.</title>
        <authorList>
            <person name="Liu L."/>
            <person name="Li L."/>
            <person name="Liang L."/>
            <person name="Zhang X."/>
            <person name="Wang T."/>
        </authorList>
    </citation>
    <scope>NUCLEOTIDE SEQUENCE [LARGE SCALE GENOMIC DNA]</scope>
    <source>
        <strain evidence="7 8">5JN-11</strain>
    </source>
</reference>
<dbReference type="InterPro" id="IPR039425">
    <property type="entry name" value="RNA_pol_sigma-70-like"/>
</dbReference>
<comment type="similarity">
    <text evidence="1">Belongs to the sigma-70 factor family. ECF subfamily.</text>
</comment>
<keyword evidence="2" id="KW-0805">Transcription regulation</keyword>
<dbReference type="EMBL" id="PVBQ01000010">
    <property type="protein sequence ID" value="PRD46834.1"/>
    <property type="molecule type" value="Genomic_DNA"/>
</dbReference>
<evidence type="ECO:0000259" key="6">
    <source>
        <dbReference type="Pfam" id="PF08281"/>
    </source>
</evidence>
<dbReference type="InterPro" id="IPR013325">
    <property type="entry name" value="RNA_pol_sigma_r2"/>
</dbReference>
<keyword evidence="3" id="KW-0731">Sigma factor</keyword>
<dbReference type="Gene3D" id="1.10.10.10">
    <property type="entry name" value="Winged helix-like DNA-binding domain superfamily/Winged helix DNA-binding domain"/>
    <property type="match status" value="1"/>
</dbReference>
<evidence type="ECO:0000256" key="4">
    <source>
        <dbReference type="ARBA" id="ARBA00023163"/>
    </source>
</evidence>
<dbReference type="InterPro" id="IPR013324">
    <property type="entry name" value="RNA_pol_sigma_r3/r4-like"/>
</dbReference>
<comment type="caution">
    <text evidence="7">The sequence shown here is derived from an EMBL/GenBank/DDBJ whole genome shotgun (WGS) entry which is preliminary data.</text>
</comment>
<dbReference type="Gene3D" id="1.10.1740.10">
    <property type="match status" value="1"/>
</dbReference>
<evidence type="ECO:0000256" key="2">
    <source>
        <dbReference type="ARBA" id="ARBA00023015"/>
    </source>
</evidence>
<dbReference type="GO" id="GO:0006352">
    <property type="term" value="P:DNA-templated transcription initiation"/>
    <property type="evidence" value="ECO:0007669"/>
    <property type="project" value="InterPro"/>
</dbReference>
<dbReference type="NCBIfam" id="TIGR02937">
    <property type="entry name" value="sigma70-ECF"/>
    <property type="match status" value="1"/>
</dbReference>
<evidence type="ECO:0000259" key="5">
    <source>
        <dbReference type="Pfam" id="PF04542"/>
    </source>
</evidence>
<dbReference type="RefSeq" id="WP_105717498.1">
    <property type="nucleotide sequence ID" value="NZ_PVBQ01000010.1"/>
</dbReference>
<dbReference type="InterPro" id="IPR007627">
    <property type="entry name" value="RNA_pol_sigma70_r2"/>
</dbReference>
<evidence type="ECO:0000256" key="1">
    <source>
        <dbReference type="ARBA" id="ARBA00010641"/>
    </source>
</evidence>
<dbReference type="InterPro" id="IPR013249">
    <property type="entry name" value="RNA_pol_sigma70_r4_t2"/>
</dbReference>
<dbReference type="SUPFAM" id="SSF88659">
    <property type="entry name" value="Sigma3 and sigma4 domains of RNA polymerase sigma factors"/>
    <property type="match status" value="1"/>
</dbReference>
<name>A0A2S9J270_9SPHI</name>
<keyword evidence="4" id="KW-0804">Transcription</keyword>
<evidence type="ECO:0000313" key="7">
    <source>
        <dbReference type="EMBL" id="PRD46834.1"/>
    </source>
</evidence>
<dbReference type="Proteomes" id="UP000239711">
    <property type="component" value="Unassembled WGS sequence"/>
</dbReference>
<dbReference type="GO" id="GO:0003677">
    <property type="term" value="F:DNA binding"/>
    <property type="evidence" value="ECO:0007669"/>
    <property type="project" value="InterPro"/>
</dbReference>
<dbReference type="OrthoDB" id="655312at2"/>
<dbReference type="Pfam" id="PF04542">
    <property type="entry name" value="Sigma70_r2"/>
    <property type="match status" value="1"/>
</dbReference>
<feature type="domain" description="RNA polymerase sigma-70 region 2" evidence="5">
    <location>
        <begin position="25"/>
        <end position="90"/>
    </location>
</feature>
<dbReference type="SUPFAM" id="SSF88946">
    <property type="entry name" value="Sigma2 domain of RNA polymerase sigma factors"/>
    <property type="match status" value="1"/>
</dbReference>
<dbReference type="GO" id="GO:0016987">
    <property type="term" value="F:sigma factor activity"/>
    <property type="evidence" value="ECO:0007669"/>
    <property type="project" value="UniProtKB-KW"/>
</dbReference>
<dbReference type="PANTHER" id="PTHR43133:SF46">
    <property type="entry name" value="RNA POLYMERASE SIGMA-70 FACTOR ECF SUBFAMILY"/>
    <property type="match status" value="1"/>
</dbReference>
<gene>
    <name evidence="7" type="ORF">C5745_13285</name>
</gene>